<gene>
    <name evidence="1" type="ORF">Cop2CBH44_24500</name>
</gene>
<dbReference type="PIRSF" id="PIRSF024492">
    <property type="entry name" value="UCP024492"/>
    <property type="match status" value="1"/>
</dbReference>
<dbReference type="EMBL" id="AP023322">
    <property type="protein sequence ID" value="BCI64097.1"/>
    <property type="molecule type" value="Genomic_DNA"/>
</dbReference>
<sequence length="183" mass="21398">MKKESKKIWTIGHSMHSFETFVAMLENFQIEVLADVRRFPGSEKFLQFSKSHFERYLPQNNIKYQTIPLLGGRREPKTESGNKFWQNPSFKGYADYMDSDNFREGIRELSSTANHYKTAIMCAEAVWWRCHRGLISDYLKAEGWIVMHIMGIEQIIEHPYTRAARIINGKLSYSHPVNGDECN</sequence>
<dbReference type="PANTHER" id="PTHR39337">
    <property type="entry name" value="BLR5642 PROTEIN"/>
    <property type="match status" value="1"/>
</dbReference>
<dbReference type="InterPro" id="IPR007438">
    <property type="entry name" value="DUF488"/>
</dbReference>
<evidence type="ECO:0008006" key="3">
    <source>
        <dbReference type="Google" id="ProtNLM"/>
    </source>
</evidence>
<evidence type="ECO:0000313" key="2">
    <source>
        <dbReference type="Proteomes" id="UP000594042"/>
    </source>
</evidence>
<dbReference type="RefSeq" id="WP_200754916.1">
    <property type="nucleotide sequence ID" value="NZ_AP023322.1"/>
</dbReference>
<proteinExistence type="predicted"/>
<keyword evidence="2" id="KW-1185">Reference proteome</keyword>
<organism evidence="1 2">
    <name type="scientific">Coprobacter secundus subsp. similis</name>
    <dbReference type="NCBI Taxonomy" id="2751153"/>
    <lineage>
        <taxon>Bacteria</taxon>
        <taxon>Pseudomonadati</taxon>
        <taxon>Bacteroidota</taxon>
        <taxon>Bacteroidia</taxon>
        <taxon>Bacteroidales</taxon>
        <taxon>Barnesiellaceae</taxon>
        <taxon>Coprobacter</taxon>
    </lineage>
</organism>
<dbReference type="InterPro" id="IPR014519">
    <property type="entry name" value="UCP024492"/>
</dbReference>
<dbReference type="Pfam" id="PF04343">
    <property type="entry name" value="DUF488"/>
    <property type="match status" value="1"/>
</dbReference>
<evidence type="ECO:0000313" key="1">
    <source>
        <dbReference type="EMBL" id="BCI64097.1"/>
    </source>
</evidence>
<dbReference type="Proteomes" id="UP000594042">
    <property type="component" value="Chromosome"/>
</dbReference>
<dbReference type="AlphaFoldDB" id="A0A7G1I3K6"/>
<reference evidence="2" key="1">
    <citation type="submission" date="2020-07" db="EMBL/GenBank/DDBJ databases">
        <title>Complete genome sequencing of Coprobacter sp. strain 2CBH44.</title>
        <authorList>
            <person name="Sakamoto M."/>
            <person name="Murakami T."/>
            <person name="Mori H."/>
        </authorList>
    </citation>
    <scope>NUCLEOTIDE SEQUENCE [LARGE SCALE GENOMIC DNA]</scope>
    <source>
        <strain evidence="2">2CBH44</strain>
    </source>
</reference>
<dbReference type="PANTHER" id="PTHR39337:SF1">
    <property type="entry name" value="BLR5642 PROTEIN"/>
    <property type="match status" value="1"/>
</dbReference>
<dbReference type="KEGG" id="copr:Cop2CBH44_24500"/>
<protein>
    <recommendedName>
        <fullName evidence="3">Fe-S cluster assembly protein HesB</fullName>
    </recommendedName>
</protein>
<accession>A0A7G1I3K6</accession>
<name>A0A7G1I3K6_9BACT</name>